<proteinExistence type="predicted"/>
<feature type="transmembrane region" description="Helical" evidence="1">
    <location>
        <begin position="12"/>
        <end position="35"/>
    </location>
</feature>
<comment type="caution">
    <text evidence="2">The sequence shown here is derived from an EMBL/GenBank/DDBJ whole genome shotgun (WGS) entry which is preliminary data.</text>
</comment>
<keyword evidence="1" id="KW-1133">Transmembrane helix</keyword>
<keyword evidence="1" id="KW-0812">Transmembrane</keyword>
<protein>
    <submittedName>
        <fullName evidence="2">Uncharacterized protein</fullName>
    </submittedName>
</protein>
<gene>
    <name evidence="2" type="ORF">COLO4_33949</name>
</gene>
<reference evidence="3" key="1">
    <citation type="submission" date="2013-09" db="EMBL/GenBank/DDBJ databases">
        <title>Corchorus olitorius genome sequencing.</title>
        <authorList>
            <person name="Alam M."/>
            <person name="Haque M.S."/>
            <person name="Islam M.S."/>
            <person name="Emdad E.M."/>
            <person name="Islam M.M."/>
            <person name="Ahmed B."/>
            <person name="Halim A."/>
            <person name="Hossen Q.M.M."/>
            <person name="Hossain M.Z."/>
            <person name="Ahmed R."/>
            <person name="Khan M.M."/>
            <person name="Islam R."/>
            <person name="Rashid M.M."/>
            <person name="Khan S.A."/>
            <person name="Rahman M.S."/>
            <person name="Alam M."/>
            <person name="Yahiya A.S."/>
            <person name="Khan M.S."/>
            <person name="Azam M.S."/>
            <person name="Haque T."/>
            <person name="Lashkar M.Z.H."/>
            <person name="Akhand A.I."/>
            <person name="Morshed G."/>
            <person name="Roy S."/>
            <person name="Uddin K.S."/>
            <person name="Rabeya T."/>
            <person name="Hossain A.S."/>
            <person name="Chowdhury A."/>
            <person name="Snigdha A.R."/>
            <person name="Mortoza M.S."/>
            <person name="Matin S.A."/>
            <person name="Hoque S.M.E."/>
            <person name="Islam M.K."/>
            <person name="Roy D.K."/>
            <person name="Haider R."/>
            <person name="Moosa M.M."/>
            <person name="Elias S.M."/>
            <person name="Hasan A.M."/>
            <person name="Jahan S."/>
            <person name="Shafiuddin M."/>
            <person name="Mahmood N."/>
            <person name="Shommy N.S."/>
        </authorList>
    </citation>
    <scope>NUCLEOTIDE SEQUENCE [LARGE SCALE GENOMIC DNA]</scope>
    <source>
        <strain evidence="3">cv. O-4</strain>
    </source>
</reference>
<dbReference type="Proteomes" id="UP000187203">
    <property type="component" value="Unassembled WGS sequence"/>
</dbReference>
<evidence type="ECO:0000256" key="1">
    <source>
        <dbReference type="SAM" id="Phobius"/>
    </source>
</evidence>
<organism evidence="2 3">
    <name type="scientific">Corchorus olitorius</name>
    <dbReference type="NCBI Taxonomy" id="93759"/>
    <lineage>
        <taxon>Eukaryota</taxon>
        <taxon>Viridiplantae</taxon>
        <taxon>Streptophyta</taxon>
        <taxon>Embryophyta</taxon>
        <taxon>Tracheophyta</taxon>
        <taxon>Spermatophyta</taxon>
        <taxon>Magnoliopsida</taxon>
        <taxon>eudicotyledons</taxon>
        <taxon>Gunneridae</taxon>
        <taxon>Pentapetalae</taxon>
        <taxon>rosids</taxon>
        <taxon>malvids</taxon>
        <taxon>Malvales</taxon>
        <taxon>Malvaceae</taxon>
        <taxon>Grewioideae</taxon>
        <taxon>Apeibeae</taxon>
        <taxon>Corchorus</taxon>
    </lineage>
</organism>
<keyword evidence="3" id="KW-1185">Reference proteome</keyword>
<evidence type="ECO:0000313" key="3">
    <source>
        <dbReference type="Proteomes" id="UP000187203"/>
    </source>
</evidence>
<sequence>MRHVWGGLRWQWSLQLPIACMMPLFCFQIPFVFAFSSAKIVC</sequence>
<accession>A0A1R3GQ05</accession>
<evidence type="ECO:0000313" key="2">
    <source>
        <dbReference type="EMBL" id="OMO60090.1"/>
    </source>
</evidence>
<name>A0A1R3GQ05_9ROSI</name>
<keyword evidence="1" id="KW-0472">Membrane</keyword>
<dbReference type="EMBL" id="AWUE01021970">
    <property type="protein sequence ID" value="OMO60090.1"/>
    <property type="molecule type" value="Genomic_DNA"/>
</dbReference>
<dbReference type="AlphaFoldDB" id="A0A1R3GQ05"/>